<dbReference type="InterPro" id="IPR023614">
    <property type="entry name" value="Porin_dom_sf"/>
</dbReference>
<feature type="chain" id="PRO_5046533600" evidence="1">
    <location>
        <begin position="25"/>
        <end position="228"/>
    </location>
</feature>
<sequence>MMRLAFASAAAVAALFTAAVPADARAQSPEIAWNVSATSDYVFRGASQTNEDPTIQGGVDLTAGSFYAGAWASGVDFGDDTDAEVDLYGGFRTEAGGFALDFGAVAYFYVNAPSGSDYDFVEFKAAASRAIGPVTLGAALYWSPDFYGLDEQATYVEANAAFTPAEKWTVSGAVGHQALDVSDDYTTWNAGVAYALTENVAVDVRYHDTDVDAPLYDDRFTATLKFTF</sequence>
<name>A0ABP3RNE4_9CAUL</name>
<dbReference type="Gene3D" id="2.40.160.10">
    <property type="entry name" value="Porin"/>
    <property type="match status" value="1"/>
</dbReference>
<proteinExistence type="predicted"/>
<keyword evidence="3" id="KW-1185">Reference proteome</keyword>
<dbReference type="NCBIfam" id="TIGR02001">
    <property type="entry name" value="gcw_chp"/>
    <property type="match status" value="1"/>
</dbReference>
<dbReference type="SUPFAM" id="SSF56935">
    <property type="entry name" value="Porins"/>
    <property type="match status" value="1"/>
</dbReference>
<evidence type="ECO:0000313" key="3">
    <source>
        <dbReference type="Proteomes" id="UP001501352"/>
    </source>
</evidence>
<comment type="caution">
    <text evidence="2">The sequence shown here is derived from an EMBL/GenBank/DDBJ whole genome shotgun (WGS) entry which is preliminary data.</text>
</comment>
<reference evidence="3" key="1">
    <citation type="journal article" date="2019" name="Int. J. Syst. Evol. Microbiol.">
        <title>The Global Catalogue of Microorganisms (GCM) 10K type strain sequencing project: providing services to taxonomists for standard genome sequencing and annotation.</title>
        <authorList>
            <consortium name="The Broad Institute Genomics Platform"/>
            <consortium name="The Broad Institute Genome Sequencing Center for Infectious Disease"/>
            <person name="Wu L."/>
            <person name="Ma J."/>
        </authorList>
    </citation>
    <scope>NUCLEOTIDE SEQUENCE [LARGE SCALE GENOMIC DNA]</scope>
    <source>
        <strain evidence="3">JCM 12928</strain>
    </source>
</reference>
<accession>A0ABP3RNE4</accession>
<gene>
    <name evidence="2" type="ORF">GCM10009422_02390</name>
</gene>
<dbReference type="EMBL" id="BAAAGA010000001">
    <property type="protein sequence ID" value="GAA0611054.1"/>
    <property type="molecule type" value="Genomic_DNA"/>
</dbReference>
<feature type="signal peptide" evidence="1">
    <location>
        <begin position="1"/>
        <end position="24"/>
    </location>
</feature>
<organism evidence="2 3">
    <name type="scientific">Brevundimonas kwangchunensis</name>
    <dbReference type="NCBI Taxonomy" id="322163"/>
    <lineage>
        <taxon>Bacteria</taxon>
        <taxon>Pseudomonadati</taxon>
        <taxon>Pseudomonadota</taxon>
        <taxon>Alphaproteobacteria</taxon>
        <taxon>Caulobacterales</taxon>
        <taxon>Caulobacteraceae</taxon>
        <taxon>Brevundimonas</taxon>
    </lineage>
</organism>
<keyword evidence="1" id="KW-0732">Signal</keyword>
<protein>
    <submittedName>
        <fullName evidence="2">TorF family putative porin</fullName>
    </submittedName>
</protein>
<dbReference type="Pfam" id="PF09694">
    <property type="entry name" value="Gcw_chp"/>
    <property type="match status" value="1"/>
</dbReference>
<dbReference type="Proteomes" id="UP001501352">
    <property type="component" value="Unassembled WGS sequence"/>
</dbReference>
<evidence type="ECO:0000313" key="2">
    <source>
        <dbReference type="EMBL" id="GAA0611054.1"/>
    </source>
</evidence>
<dbReference type="InterPro" id="IPR010239">
    <property type="entry name" value="CHP02001"/>
</dbReference>
<evidence type="ECO:0000256" key="1">
    <source>
        <dbReference type="SAM" id="SignalP"/>
    </source>
</evidence>